<sequence>LSKNAVSIGIVDDIVYTVAGSVTSAWGNTWNHAELNTLHESLWTGTSTVDYRDLVDLAIDPADKHHVFAASWGYGLLEYRNGELVEAYDETNSSLQTFIQDETFYRLGGVVFDGAGNLWVTNSNVPEPISVRQPDGKWKSYDLNGKLKVNDLSRIINTQYNHHWVICPRGAGLFAFNMNGSLEDESDDSYKKFKIDGNFNI</sequence>
<evidence type="ECO:0000313" key="1">
    <source>
        <dbReference type="EMBL" id="GAG94457.1"/>
    </source>
</evidence>
<reference evidence="1" key="1">
    <citation type="journal article" date="2014" name="Front. Microbiol.">
        <title>High frequency of phylogenetically diverse reductive dehalogenase-homologous genes in deep subseafloor sedimentary metagenomes.</title>
        <authorList>
            <person name="Kawai M."/>
            <person name="Futagami T."/>
            <person name="Toyoda A."/>
            <person name="Takaki Y."/>
            <person name="Nishi S."/>
            <person name="Hori S."/>
            <person name="Arai W."/>
            <person name="Tsubouchi T."/>
            <person name="Morono Y."/>
            <person name="Uchiyama I."/>
            <person name="Ito T."/>
            <person name="Fujiyama A."/>
            <person name="Inagaki F."/>
            <person name="Takami H."/>
        </authorList>
    </citation>
    <scope>NUCLEOTIDE SEQUENCE</scope>
    <source>
        <strain evidence="1">Expedition CK06-06</strain>
    </source>
</reference>
<accession>X1CNF3</accession>
<name>X1CNF3_9ZZZZ</name>
<dbReference type="SUPFAM" id="SSF101898">
    <property type="entry name" value="NHL repeat"/>
    <property type="match status" value="1"/>
</dbReference>
<dbReference type="EMBL" id="BART01022281">
    <property type="protein sequence ID" value="GAG94457.1"/>
    <property type="molecule type" value="Genomic_DNA"/>
</dbReference>
<gene>
    <name evidence="1" type="ORF">S01H4_40833</name>
</gene>
<proteinExistence type="predicted"/>
<dbReference type="AlphaFoldDB" id="X1CNF3"/>
<protein>
    <submittedName>
        <fullName evidence="1">Uncharacterized protein</fullName>
    </submittedName>
</protein>
<feature type="non-terminal residue" evidence="1">
    <location>
        <position position="1"/>
    </location>
</feature>
<comment type="caution">
    <text evidence="1">The sequence shown here is derived from an EMBL/GenBank/DDBJ whole genome shotgun (WGS) entry which is preliminary data.</text>
</comment>
<organism evidence="1">
    <name type="scientific">marine sediment metagenome</name>
    <dbReference type="NCBI Taxonomy" id="412755"/>
    <lineage>
        <taxon>unclassified sequences</taxon>
        <taxon>metagenomes</taxon>
        <taxon>ecological metagenomes</taxon>
    </lineage>
</organism>